<accession>W2UZ63</accession>
<dbReference type="Proteomes" id="UP000018951">
    <property type="component" value="Unassembled WGS sequence"/>
</dbReference>
<evidence type="ECO:0000313" key="1">
    <source>
        <dbReference type="EMBL" id="ETO91436.1"/>
    </source>
</evidence>
<organism evidence="1 2">
    <name type="scientific">Candidatus Xenolissoclinum pacificiensis L6</name>
    <dbReference type="NCBI Taxonomy" id="1401685"/>
    <lineage>
        <taxon>Bacteria</taxon>
        <taxon>Pseudomonadati</taxon>
        <taxon>Pseudomonadota</taxon>
        <taxon>Alphaproteobacteria</taxon>
        <taxon>Rickettsiales</taxon>
        <taxon>Anaplasmataceae</taxon>
        <taxon>Candidatus Xenolissoclinum</taxon>
    </lineage>
</organism>
<dbReference type="STRING" id="1401685.P857_351"/>
<evidence type="ECO:0000313" key="2">
    <source>
        <dbReference type="Proteomes" id="UP000018951"/>
    </source>
</evidence>
<sequence>MIMQSTYRGLSSWAHSRDTRLYDGSNINIDRIINNCDEYYIYNNFTSLSGLTCALNIAIIKNV</sequence>
<name>W2UZ63_9RICK</name>
<proteinExistence type="predicted"/>
<dbReference type="EMBL" id="AXCJ01000005">
    <property type="protein sequence ID" value="ETO91436.1"/>
    <property type="molecule type" value="Genomic_DNA"/>
</dbReference>
<reference evidence="1 2" key="1">
    <citation type="journal article" date="2013" name="PLoS ONE">
        <title>Bacterial endosymbiosis in a chordate host: long-term co-evolution and conservation of secondary metabolism.</title>
        <authorList>
            <person name="Kwan J.C."/>
            <person name="Schmidt E.W."/>
        </authorList>
    </citation>
    <scope>NUCLEOTIDE SEQUENCE [LARGE SCALE GENOMIC DNA]</scope>
    <source>
        <strain evidence="2">L6</strain>
    </source>
</reference>
<dbReference type="AlphaFoldDB" id="W2UZ63"/>
<protein>
    <submittedName>
        <fullName evidence="1">Uncharacterized protein</fullName>
    </submittedName>
</protein>
<gene>
    <name evidence="1" type="ORF">P857_351</name>
</gene>
<keyword evidence="2" id="KW-1185">Reference proteome</keyword>
<comment type="caution">
    <text evidence="1">The sequence shown here is derived from an EMBL/GenBank/DDBJ whole genome shotgun (WGS) entry which is preliminary data.</text>
</comment>